<gene>
    <name evidence="2" type="ORF">LCGC14_2656380</name>
</gene>
<proteinExistence type="predicted"/>
<sequence length="64" mass="6886">MVGFFHSTENERSMGRLLAFMSACMGGLVIVYGGIFRDIAAIGIGAGLFGVGDFLKGWQKRAEK</sequence>
<protein>
    <submittedName>
        <fullName evidence="2">Uncharacterized protein</fullName>
    </submittedName>
</protein>
<name>A0A0F8ZTE4_9ZZZZ</name>
<keyword evidence="1" id="KW-0472">Membrane</keyword>
<keyword evidence="1" id="KW-1133">Transmembrane helix</keyword>
<comment type="caution">
    <text evidence="2">The sequence shown here is derived from an EMBL/GenBank/DDBJ whole genome shotgun (WGS) entry which is preliminary data.</text>
</comment>
<evidence type="ECO:0000313" key="2">
    <source>
        <dbReference type="EMBL" id="KKK97078.1"/>
    </source>
</evidence>
<organism evidence="2">
    <name type="scientific">marine sediment metagenome</name>
    <dbReference type="NCBI Taxonomy" id="412755"/>
    <lineage>
        <taxon>unclassified sequences</taxon>
        <taxon>metagenomes</taxon>
        <taxon>ecological metagenomes</taxon>
    </lineage>
</organism>
<reference evidence="2" key="1">
    <citation type="journal article" date="2015" name="Nature">
        <title>Complex archaea that bridge the gap between prokaryotes and eukaryotes.</title>
        <authorList>
            <person name="Spang A."/>
            <person name="Saw J.H."/>
            <person name="Jorgensen S.L."/>
            <person name="Zaremba-Niedzwiedzka K."/>
            <person name="Martijn J."/>
            <person name="Lind A.E."/>
            <person name="van Eijk R."/>
            <person name="Schleper C."/>
            <person name="Guy L."/>
            <person name="Ettema T.J."/>
        </authorList>
    </citation>
    <scope>NUCLEOTIDE SEQUENCE</scope>
</reference>
<dbReference type="EMBL" id="LAZR01046206">
    <property type="protein sequence ID" value="KKK97078.1"/>
    <property type="molecule type" value="Genomic_DNA"/>
</dbReference>
<accession>A0A0F8ZTE4</accession>
<feature type="transmembrane region" description="Helical" evidence="1">
    <location>
        <begin position="41"/>
        <end position="58"/>
    </location>
</feature>
<feature type="transmembrane region" description="Helical" evidence="1">
    <location>
        <begin position="17"/>
        <end position="35"/>
    </location>
</feature>
<keyword evidence="1" id="KW-0812">Transmembrane</keyword>
<evidence type="ECO:0000256" key="1">
    <source>
        <dbReference type="SAM" id="Phobius"/>
    </source>
</evidence>
<dbReference type="AlphaFoldDB" id="A0A0F8ZTE4"/>